<dbReference type="InterPro" id="IPR010131">
    <property type="entry name" value="MdtP/NodT-like"/>
</dbReference>
<dbReference type="AlphaFoldDB" id="A0A7G9TAI0"/>
<evidence type="ECO:0000256" key="1">
    <source>
        <dbReference type="ARBA" id="ARBA00007613"/>
    </source>
</evidence>
<evidence type="ECO:0000256" key="2">
    <source>
        <dbReference type="SAM" id="SignalP"/>
    </source>
</evidence>
<name>A0A7G9TAI0_PSEMX</name>
<dbReference type="RefSeq" id="WP_187572779.1">
    <property type="nucleotide sequence ID" value="NZ_CP060731.1"/>
</dbReference>
<feature type="signal peptide" evidence="2">
    <location>
        <begin position="1"/>
        <end position="19"/>
    </location>
</feature>
<organism evidence="3 4">
    <name type="scientific">Pseudoxanthomonas mexicana</name>
    <dbReference type="NCBI Taxonomy" id="128785"/>
    <lineage>
        <taxon>Bacteria</taxon>
        <taxon>Pseudomonadati</taxon>
        <taxon>Pseudomonadota</taxon>
        <taxon>Gammaproteobacteria</taxon>
        <taxon>Lysobacterales</taxon>
        <taxon>Lysobacteraceae</taxon>
        <taxon>Pseudoxanthomonas</taxon>
    </lineage>
</organism>
<protein>
    <submittedName>
        <fullName evidence="3">TolC family protein</fullName>
    </submittedName>
</protein>
<dbReference type="EMBL" id="CP060731">
    <property type="protein sequence ID" value="QNN77105.1"/>
    <property type="molecule type" value="Genomic_DNA"/>
</dbReference>
<evidence type="ECO:0000313" key="3">
    <source>
        <dbReference type="EMBL" id="QNN77105.1"/>
    </source>
</evidence>
<sequence length="429" mass="46201">MWLRLAALAALAIAPCVHAQAPSPIVPPDVLTLDDAVARVARTHPDLRLIDARRGGLQADFDAASLRPALRAGLDIENALGSGDARAFRQTETTLTLAGVLERGGKLDARRTLAQARIDALALQRETQRLDLLADVARRYLAFAAARARKTIAEQDIAQRRRTVAGARQRLQAGASPESVVLTAEAALARAELSRARAEQQEVAARQHLAALWGERAPRFDIAPADPLALPDIADAAELAALLDGTPELAQFADERRVREARVRLARTAATPDIDWQVGVRRLQEGGDMALVGGVSLPLGGARRAGPEIRSAEADLAALEIERESRDIALYSTLADAHGRYRVAQLDVQRTRTDVLPRLLRAEQAAERAYRAGAISYLEWAQLQSETTATRRQQLDAALDAQAALIEIQRLTGQAFVAVPAASPEGTTP</sequence>
<dbReference type="InterPro" id="IPR003423">
    <property type="entry name" value="OMP_efflux"/>
</dbReference>
<gene>
    <name evidence="3" type="ORF">IAE60_14375</name>
</gene>
<feature type="chain" id="PRO_5028962162" evidence="2">
    <location>
        <begin position="20"/>
        <end position="429"/>
    </location>
</feature>
<dbReference type="SUPFAM" id="SSF56954">
    <property type="entry name" value="Outer membrane efflux proteins (OEP)"/>
    <property type="match status" value="1"/>
</dbReference>
<dbReference type="GeneID" id="81472168"/>
<proteinExistence type="inferred from homology"/>
<dbReference type="Proteomes" id="UP000515838">
    <property type="component" value="Chromosome"/>
</dbReference>
<reference evidence="3 4" key="1">
    <citation type="submission" date="2020-08" db="EMBL/GenBank/DDBJ databases">
        <title>Streptomycin Non-resistant strain, P. mexicana.</title>
        <authorList>
            <person name="Ganesh-Kumar S."/>
            <person name="Zhe T."/>
            <person name="Yu Z."/>
            <person name="Min Y."/>
        </authorList>
    </citation>
    <scope>NUCLEOTIDE SEQUENCE [LARGE SCALE GENOMIC DNA]</scope>
    <source>
        <strain evidence="3 4">GTZY2</strain>
    </source>
</reference>
<accession>A0A7G9TAI0</accession>
<evidence type="ECO:0000313" key="4">
    <source>
        <dbReference type="Proteomes" id="UP000515838"/>
    </source>
</evidence>
<keyword evidence="2" id="KW-0732">Signal</keyword>
<dbReference type="PANTHER" id="PTHR30203">
    <property type="entry name" value="OUTER MEMBRANE CATION EFFLUX PROTEIN"/>
    <property type="match status" value="1"/>
</dbReference>
<dbReference type="Pfam" id="PF02321">
    <property type="entry name" value="OEP"/>
    <property type="match status" value="2"/>
</dbReference>
<comment type="similarity">
    <text evidence="1">Belongs to the outer membrane factor (OMF) (TC 1.B.17) family.</text>
</comment>
<dbReference type="PANTHER" id="PTHR30203:SF24">
    <property type="entry name" value="BLR4935 PROTEIN"/>
    <property type="match status" value="1"/>
</dbReference>
<dbReference type="Gene3D" id="1.20.1600.10">
    <property type="entry name" value="Outer membrane efflux proteins (OEP)"/>
    <property type="match status" value="1"/>
</dbReference>
<dbReference type="GO" id="GO:0015562">
    <property type="term" value="F:efflux transmembrane transporter activity"/>
    <property type="evidence" value="ECO:0007669"/>
    <property type="project" value="InterPro"/>
</dbReference>